<dbReference type="AlphaFoldDB" id="A0AAJ0AF55"/>
<name>A0AAJ0AF55_9PEZI</name>
<sequence>MSIVHGQGVLLLWMFPAKQAPKATTGFMGMGKRPSTKLNLAARMRMHGIDLPHFALLSYIIRQEDPRDSACQ</sequence>
<reference evidence="1" key="1">
    <citation type="submission" date="2021-06" db="EMBL/GenBank/DDBJ databases">
        <title>Comparative genomics, transcriptomics and evolutionary studies reveal genomic signatures of adaptation to plant cell wall in hemibiotrophic fungi.</title>
        <authorList>
            <consortium name="DOE Joint Genome Institute"/>
            <person name="Baroncelli R."/>
            <person name="Diaz J.F."/>
            <person name="Benocci T."/>
            <person name="Peng M."/>
            <person name="Battaglia E."/>
            <person name="Haridas S."/>
            <person name="Andreopoulos W."/>
            <person name="Labutti K."/>
            <person name="Pangilinan J."/>
            <person name="Floch G.L."/>
            <person name="Makela M.R."/>
            <person name="Henrissat B."/>
            <person name="Grigoriev I.V."/>
            <person name="Crouch J.A."/>
            <person name="De Vries R.P."/>
            <person name="Sukno S.A."/>
            <person name="Thon M.R."/>
        </authorList>
    </citation>
    <scope>NUCLEOTIDE SEQUENCE</scope>
    <source>
        <strain evidence="1">CBS 193.32</strain>
    </source>
</reference>
<dbReference type="EMBL" id="JAHMHR010000036">
    <property type="protein sequence ID" value="KAK1672761.1"/>
    <property type="molecule type" value="Genomic_DNA"/>
</dbReference>
<keyword evidence="2" id="KW-1185">Reference proteome</keyword>
<accession>A0AAJ0AF55</accession>
<evidence type="ECO:0000313" key="1">
    <source>
        <dbReference type="EMBL" id="KAK1672761.1"/>
    </source>
</evidence>
<organism evidence="1 2">
    <name type="scientific">Colletotrichum godetiae</name>
    <dbReference type="NCBI Taxonomy" id="1209918"/>
    <lineage>
        <taxon>Eukaryota</taxon>
        <taxon>Fungi</taxon>
        <taxon>Dikarya</taxon>
        <taxon>Ascomycota</taxon>
        <taxon>Pezizomycotina</taxon>
        <taxon>Sordariomycetes</taxon>
        <taxon>Hypocreomycetidae</taxon>
        <taxon>Glomerellales</taxon>
        <taxon>Glomerellaceae</taxon>
        <taxon>Colletotrichum</taxon>
        <taxon>Colletotrichum acutatum species complex</taxon>
    </lineage>
</organism>
<protein>
    <submittedName>
        <fullName evidence="1">Uncharacterized protein</fullName>
    </submittedName>
</protein>
<dbReference type="Proteomes" id="UP001224890">
    <property type="component" value="Unassembled WGS sequence"/>
</dbReference>
<dbReference type="GeneID" id="85450761"/>
<dbReference type="RefSeq" id="XP_060426764.1">
    <property type="nucleotide sequence ID" value="XM_060566235.1"/>
</dbReference>
<comment type="caution">
    <text evidence="1">The sequence shown here is derived from an EMBL/GenBank/DDBJ whole genome shotgun (WGS) entry which is preliminary data.</text>
</comment>
<proteinExistence type="predicted"/>
<evidence type="ECO:0000313" key="2">
    <source>
        <dbReference type="Proteomes" id="UP001224890"/>
    </source>
</evidence>
<gene>
    <name evidence="1" type="ORF">BDP55DRAFT_244928</name>
</gene>